<evidence type="ECO:0000259" key="8">
    <source>
        <dbReference type="SMART" id="SM00752"/>
    </source>
</evidence>
<reference evidence="9 10" key="1">
    <citation type="submission" date="2021-06" db="EMBL/GenBank/DDBJ databases">
        <title>Whole genome sequences of Flavobacterium sp. KK2020170 and assembly.</title>
        <authorList>
            <person name="Kitahara K."/>
            <person name="Miyoshi S."/>
            <person name="Uesaka K."/>
        </authorList>
    </citation>
    <scope>NUCLEOTIDE SEQUENCE [LARGE SCALE GENOMIC DNA]</scope>
    <source>
        <strain evidence="9 10">KK2020170</strain>
    </source>
</reference>
<feature type="transmembrane region" description="Helical" evidence="7">
    <location>
        <begin position="109"/>
        <end position="127"/>
    </location>
</feature>
<keyword evidence="6" id="KW-0456">Lyase</keyword>
<dbReference type="RefSeq" id="WP_221259255.1">
    <property type="nucleotide sequence ID" value="NZ_AP024749.1"/>
</dbReference>
<dbReference type="EMBL" id="AP024749">
    <property type="protein sequence ID" value="BCY27647.1"/>
    <property type="molecule type" value="Genomic_DNA"/>
</dbReference>
<evidence type="ECO:0000256" key="4">
    <source>
        <dbReference type="ARBA" id="ARBA00023136"/>
    </source>
</evidence>
<evidence type="ECO:0000313" key="9">
    <source>
        <dbReference type="EMBL" id="BCY27647.1"/>
    </source>
</evidence>
<feature type="transmembrane region" description="Helical" evidence="7">
    <location>
        <begin position="288"/>
        <end position="305"/>
    </location>
</feature>
<dbReference type="InterPro" id="IPR007782">
    <property type="entry name" value="VKG_COase"/>
</dbReference>
<evidence type="ECO:0000256" key="2">
    <source>
        <dbReference type="ARBA" id="ARBA00022692"/>
    </source>
</evidence>
<name>A0ABM7S2C5_9FLAO</name>
<comment type="subcellular location">
    <subcellularLocation>
        <location evidence="1">Endomembrane system</location>
        <topology evidence="1">Multi-pass membrane protein</topology>
    </subcellularLocation>
</comment>
<feature type="transmembrane region" description="Helical" evidence="7">
    <location>
        <begin position="242"/>
        <end position="261"/>
    </location>
</feature>
<feature type="transmembrane region" description="Helical" evidence="7">
    <location>
        <begin position="200"/>
        <end position="221"/>
    </location>
</feature>
<organism evidence="9 10">
    <name type="scientific">Flavobacterium okayamense</name>
    <dbReference type="NCBI Taxonomy" id="2830782"/>
    <lineage>
        <taxon>Bacteria</taxon>
        <taxon>Pseudomonadati</taxon>
        <taxon>Bacteroidota</taxon>
        <taxon>Flavobacteriia</taxon>
        <taxon>Flavobacteriales</taxon>
        <taxon>Flavobacteriaceae</taxon>
        <taxon>Flavobacterium</taxon>
    </lineage>
</organism>
<dbReference type="InterPro" id="IPR053934">
    <property type="entry name" value="HTTM_dom"/>
</dbReference>
<dbReference type="PANTHER" id="PTHR12639">
    <property type="entry name" value="VITAMIN K-DEPENDENT GAMMA-CARBOXYLASE"/>
    <property type="match status" value="1"/>
</dbReference>
<accession>A0ABM7S2C5</accession>
<evidence type="ECO:0000256" key="6">
    <source>
        <dbReference type="ARBA" id="ARBA00023239"/>
    </source>
</evidence>
<keyword evidence="5" id="KW-1015">Disulfide bond</keyword>
<evidence type="ECO:0000256" key="1">
    <source>
        <dbReference type="ARBA" id="ARBA00004127"/>
    </source>
</evidence>
<keyword evidence="2 7" id="KW-0812">Transmembrane</keyword>
<dbReference type="SMART" id="SM00752">
    <property type="entry name" value="HTTM"/>
    <property type="match status" value="1"/>
</dbReference>
<proteinExistence type="predicted"/>
<feature type="domain" description="HTTM-like" evidence="8">
    <location>
        <begin position="6"/>
        <end position="265"/>
    </location>
</feature>
<dbReference type="Pfam" id="PF05090">
    <property type="entry name" value="HTTM"/>
    <property type="match status" value="1"/>
</dbReference>
<dbReference type="InterPro" id="IPR053935">
    <property type="entry name" value="VKGC_lumenal_dom"/>
</dbReference>
<protein>
    <submittedName>
        <fullName evidence="9">Type I deoxyribonuclease HsdR</fullName>
    </submittedName>
</protein>
<keyword evidence="4 7" id="KW-0472">Membrane</keyword>
<gene>
    <name evidence="9" type="ORF">KK2020170_05150</name>
</gene>
<evidence type="ECO:0000256" key="7">
    <source>
        <dbReference type="SAM" id="Phobius"/>
    </source>
</evidence>
<feature type="transmembrane region" description="Helical" evidence="7">
    <location>
        <begin position="15"/>
        <end position="38"/>
    </location>
</feature>
<feature type="transmembrane region" description="Helical" evidence="7">
    <location>
        <begin position="148"/>
        <end position="166"/>
    </location>
</feature>
<sequence>MNKFLFKNIDGSSLVLFRILLGFLIACESLMAIFHGWIDAILIKSQFTFNFIGFDFLQPLPGNGMYYYFGLIGLTGIGIMLGFKYRMNIILFTFLLSGVYFMQKDVYYNHYYLLLIISSVMIFLPANQEKSLDAKFGFVKIGNTIPQWIVLFFISIIGILYTYAAFAKFYPDWLDGTFTKILLQRITARPYLLELFSQKWFYVSFAYAGLLFDLFIVPLLLYKRTRKFAFVVSVLFHLFNSYTLRIGVFPYLALIFSVFFFEPNNIRKWFFRENIEVENNLNFYKKKLVYWLVIPLLILQVLLPLRHHFIKGDVFWTEEGHRLSWRVMLRERTGEIKIKIVDNNTNKESFYDYHKNLTYIQSKQLAVKPDFIWQYCQRIKKEYLGQDISIYIECKNSINNKPAKFLIDPKYDMAKAKWNYFWHNEWILLN</sequence>
<evidence type="ECO:0000313" key="10">
    <source>
        <dbReference type="Proteomes" id="UP000825258"/>
    </source>
</evidence>
<evidence type="ECO:0000256" key="5">
    <source>
        <dbReference type="ARBA" id="ARBA00023157"/>
    </source>
</evidence>
<keyword evidence="10" id="KW-1185">Reference proteome</keyword>
<feature type="transmembrane region" description="Helical" evidence="7">
    <location>
        <begin position="65"/>
        <end position="83"/>
    </location>
</feature>
<dbReference type="Proteomes" id="UP000825258">
    <property type="component" value="Chromosome"/>
</dbReference>
<dbReference type="Pfam" id="PF22777">
    <property type="entry name" value="VKGC_lumenal_dom"/>
    <property type="match status" value="1"/>
</dbReference>
<evidence type="ECO:0000256" key="3">
    <source>
        <dbReference type="ARBA" id="ARBA00022989"/>
    </source>
</evidence>
<keyword evidence="3 7" id="KW-1133">Transmembrane helix</keyword>
<dbReference type="InterPro" id="IPR011020">
    <property type="entry name" value="HTTM-like"/>
</dbReference>
<dbReference type="PANTHER" id="PTHR12639:SF7">
    <property type="entry name" value="HTTM DOMAIN-CONTAINING PROTEIN"/>
    <property type="match status" value="1"/>
</dbReference>